<evidence type="ECO:0000259" key="2">
    <source>
        <dbReference type="Pfam" id="PF16024"/>
    </source>
</evidence>
<keyword evidence="1" id="KW-0732">Signal</keyword>
<reference evidence="4 5" key="1">
    <citation type="submission" date="2021-05" db="EMBL/GenBank/DDBJ databases">
        <title>Shewanella sp. JM162201.</title>
        <authorList>
            <person name="Xu S."/>
            <person name="Li A."/>
        </authorList>
    </citation>
    <scope>NUCLEOTIDE SEQUENCE [LARGE SCALE GENOMIC DNA]</scope>
    <source>
        <strain evidence="4 5">JM162201</strain>
    </source>
</reference>
<evidence type="ECO:0000313" key="5">
    <source>
        <dbReference type="Proteomes" id="UP001195903"/>
    </source>
</evidence>
<dbReference type="Pfam" id="PF16024">
    <property type="entry name" value="DUF4785_1st"/>
    <property type="match status" value="1"/>
</dbReference>
<dbReference type="Gene3D" id="2.60.120.1370">
    <property type="match status" value="1"/>
</dbReference>
<dbReference type="Proteomes" id="UP001195903">
    <property type="component" value="Unassembled WGS sequence"/>
</dbReference>
<accession>A0ABS5V1G5</accession>
<dbReference type="PROSITE" id="PS51257">
    <property type="entry name" value="PROKAR_LIPOPROTEIN"/>
    <property type="match status" value="1"/>
</dbReference>
<protein>
    <submittedName>
        <fullName evidence="4">DUF4785 domain-containing protein</fullName>
    </submittedName>
</protein>
<organism evidence="4 5">
    <name type="scientific">Shewanella jiangmenensis</name>
    <dbReference type="NCBI Taxonomy" id="2837387"/>
    <lineage>
        <taxon>Bacteria</taxon>
        <taxon>Pseudomonadati</taxon>
        <taxon>Pseudomonadota</taxon>
        <taxon>Gammaproteobacteria</taxon>
        <taxon>Alteromonadales</taxon>
        <taxon>Shewanellaceae</taxon>
        <taxon>Shewanella</taxon>
    </lineage>
</organism>
<dbReference type="Gene3D" id="2.60.40.3870">
    <property type="entry name" value="Uncharacterised protein PF16024, DUF4785"/>
    <property type="match status" value="1"/>
</dbReference>
<evidence type="ECO:0000259" key="3">
    <source>
        <dbReference type="Pfam" id="PF20943"/>
    </source>
</evidence>
<feature type="domain" description="DUF4785" evidence="3">
    <location>
        <begin position="319"/>
        <end position="416"/>
    </location>
</feature>
<dbReference type="EMBL" id="JAHEPS010000002">
    <property type="protein sequence ID" value="MBT1444309.1"/>
    <property type="molecule type" value="Genomic_DNA"/>
</dbReference>
<feature type="chain" id="PRO_5047408860" evidence="1">
    <location>
        <begin position="22"/>
        <end position="416"/>
    </location>
</feature>
<sequence length="416" mass="43986">MNTHNKLAAALLMTLLLGACQDDNQTTLAESFSTARLNSPIGADFSPQTLSSPSGTGLNASRDAVEFISPLSGAYQASSPSSQQLLSDEYWFSVSGADLNRGVGLNLTQGGAVIRIAPRADMSSGALYHAEPIAPETLQLQAPKGAQIPNLVRSMADSQALASAGMNDDSSALLLSPAAPAGEYRLKSRTTLDSRGQYLVNVKEKGSPYKLHLSNPMSAELGSEALALNLSLDGVDSTLHTRARIRHAGEEYPVAISGDDGQRQLEVPQTLGREISAELSEILIDVEASGADVTVKRTIKSAVRLYSPSGRIQQDVVVKRQQGTPVAVIFQLELAGAGRFEASAVVTGIDASGNEVAIHRTQAAAWLDGSGTLALPLSRELIEQSGLKPPFQLRELKLADQGQMATLSYQDRALTL</sequence>
<evidence type="ECO:0000313" key="4">
    <source>
        <dbReference type="EMBL" id="MBT1444309.1"/>
    </source>
</evidence>
<dbReference type="Pfam" id="PF20943">
    <property type="entry name" value="DUF4785_3rd"/>
    <property type="match status" value="1"/>
</dbReference>
<gene>
    <name evidence="4" type="ORF">KJI95_07190</name>
</gene>
<name>A0ABS5V1G5_9GAMM</name>
<keyword evidence="5" id="KW-1185">Reference proteome</keyword>
<feature type="domain" description="DUF4785" evidence="2">
    <location>
        <begin position="60"/>
        <end position="204"/>
    </location>
</feature>
<evidence type="ECO:0000256" key="1">
    <source>
        <dbReference type="SAM" id="SignalP"/>
    </source>
</evidence>
<proteinExistence type="predicted"/>
<dbReference type="InterPro" id="IPR031979">
    <property type="entry name" value="DUF4785_N"/>
</dbReference>
<dbReference type="InterPro" id="IPR048295">
    <property type="entry name" value="DUF4785_C"/>
</dbReference>
<feature type="signal peptide" evidence="1">
    <location>
        <begin position="1"/>
        <end position="21"/>
    </location>
</feature>
<dbReference type="RefSeq" id="WP_214506502.1">
    <property type="nucleotide sequence ID" value="NZ_JAHEPS010000002.1"/>
</dbReference>
<comment type="caution">
    <text evidence="4">The sequence shown here is derived from an EMBL/GenBank/DDBJ whole genome shotgun (WGS) entry which is preliminary data.</text>
</comment>